<name>A0ABU9DF71_9BACL</name>
<dbReference type="InterPro" id="IPR003779">
    <property type="entry name" value="CMD-like"/>
</dbReference>
<proteinExistence type="predicted"/>
<evidence type="ECO:0000313" key="3">
    <source>
        <dbReference type="Proteomes" id="UP001469365"/>
    </source>
</evidence>
<dbReference type="InterPro" id="IPR004675">
    <property type="entry name" value="AhpD_core"/>
</dbReference>
<gene>
    <name evidence="2" type="ORF">WMW72_06220</name>
</gene>
<keyword evidence="3" id="KW-1185">Reference proteome</keyword>
<dbReference type="Gene3D" id="1.20.1290.10">
    <property type="entry name" value="AhpD-like"/>
    <property type="match status" value="1"/>
</dbReference>
<feature type="domain" description="Carboxymuconolactone decarboxylase-like" evidence="1">
    <location>
        <begin position="25"/>
        <end position="95"/>
    </location>
</feature>
<organism evidence="2 3">
    <name type="scientific">Paenibacillus filicis</name>
    <dbReference type="NCBI Taxonomy" id="669464"/>
    <lineage>
        <taxon>Bacteria</taxon>
        <taxon>Bacillati</taxon>
        <taxon>Bacillota</taxon>
        <taxon>Bacilli</taxon>
        <taxon>Bacillales</taxon>
        <taxon>Paenibacillaceae</taxon>
        <taxon>Paenibacillus</taxon>
    </lineage>
</organism>
<dbReference type="PANTHER" id="PTHR33930:SF2">
    <property type="entry name" value="BLR3452 PROTEIN"/>
    <property type="match status" value="1"/>
</dbReference>
<dbReference type="InterPro" id="IPR029032">
    <property type="entry name" value="AhpD-like"/>
</dbReference>
<accession>A0ABU9DF71</accession>
<sequence>MQSTELDRKVDAYKLGVGHMKELMPTMVEAYHQFTGSCMEAGVLDAKQKQLIALGISLYANNEVCTYYHVQEASAQGATKQEILEASAVAAAVGSGHILSQGATRVQQALDAFAAGMQ</sequence>
<evidence type="ECO:0000313" key="2">
    <source>
        <dbReference type="EMBL" id="MEK8127508.1"/>
    </source>
</evidence>
<reference evidence="2 3" key="1">
    <citation type="submission" date="2024-04" db="EMBL/GenBank/DDBJ databases">
        <title>draft genome sequnece of Paenibacillus filicis.</title>
        <authorList>
            <person name="Kim D.-U."/>
        </authorList>
    </citation>
    <scope>NUCLEOTIDE SEQUENCE [LARGE SCALE GENOMIC DNA]</scope>
    <source>
        <strain evidence="2 3">KACC14197</strain>
    </source>
</reference>
<dbReference type="RefSeq" id="WP_341414548.1">
    <property type="nucleotide sequence ID" value="NZ_JBBPCC010000002.1"/>
</dbReference>
<dbReference type="NCBIfam" id="TIGR00778">
    <property type="entry name" value="ahpD_dom"/>
    <property type="match status" value="1"/>
</dbReference>
<dbReference type="EMBL" id="JBBPCC010000002">
    <property type="protein sequence ID" value="MEK8127508.1"/>
    <property type="molecule type" value="Genomic_DNA"/>
</dbReference>
<dbReference type="Proteomes" id="UP001469365">
    <property type="component" value="Unassembled WGS sequence"/>
</dbReference>
<dbReference type="Pfam" id="PF02627">
    <property type="entry name" value="CMD"/>
    <property type="match status" value="1"/>
</dbReference>
<comment type="caution">
    <text evidence="2">The sequence shown here is derived from an EMBL/GenBank/DDBJ whole genome shotgun (WGS) entry which is preliminary data.</text>
</comment>
<dbReference type="SUPFAM" id="SSF69118">
    <property type="entry name" value="AhpD-like"/>
    <property type="match status" value="1"/>
</dbReference>
<protein>
    <submittedName>
        <fullName evidence="2">Carboxymuconolactone decarboxylase family protein</fullName>
    </submittedName>
</protein>
<dbReference type="PANTHER" id="PTHR33930">
    <property type="entry name" value="ALKYL HYDROPEROXIDE REDUCTASE AHPD"/>
    <property type="match status" value="1"/>
</dbReference>
<evidence type="ECO:0000259" key="1">
    <source>
        <dbReference type="Pfam" id="PF02627"/>
    </source>
</evidence>